<evidence type="ECO:0000313" key="3">
    <source>
        <dbReference type="Proteomes" id="UP000003477"/>
    </source>
</evidence>
<protein>
    <recommendedName>
        <fullName evidence="4">Metal-binding protein</fullName>
    </recommendedName>
</protein>
<evidence type="ECO:0000256" key="1">
    <source>
        <dbReference type="SAM" id="Phobius"/>
    </source>
</evidence>
<dbReference type="PATRIC" id="fig|423471.3.peg.344"/>
<dbReference type="EMBL" id="AESD01000064">
    <property type="protein sequence ID" value="EHJ14976.1"/>
    <property type="molecule type" value="Genomic_DNA"/>
</dbReference>
<accession>G5IYM4</accession>
<dbReference type="AlphaFoldDB" id="G5IYM4"/>
<gene>
    <name evidence="2" type="ORF">CWATWH0003_0373</name>
</gene>
<proteinExistence type="predicted"/>
<feature type="transmembrane region" description="Helical" evidence="1">
    <location>
        <begin position="141"/>
        <end position="165"/>
    </location>
</feature>
<sequence>MIMPSGRTHDRITYLSLPPLAVITYILTRQWEWLLWFSAAYLFSGLMFGPDLDIYSIQYKRWGMIRWVWFPYQSCLKHRSFFSHGLIVGTVIRIIYIFIIVLIVAIFVIAIAQFIWGFNWNWREVAETNFQLLKNQYLGEALITFIGLELGAMSHSISDIVVSHFKQSQKKPKKRRYKRKKK</sequence>
<evidence type="ECO:0008006" key="4">
    <source>
        <dbReference type="Google" id="ProtNLM"/>
    </source>
</evidence>
<dbReference type="Proteomes" id="UP000003477">
    <property type="component" value="Unassembled WGS sequence"/>
</dbReference>
<name>G5IYM4_CROWT</name>
<keyword evidence="1" id="KW-0472">Membrane</keyword>
<evidence type="ECO:0000313" key="2">
    <source>
        <dbReference type="EMBL" id="EHJ14976.1"/>
    </source>
</evidence>
<keyword evidence="1" id="KW-1133">Transmembrane helix</keyword>
<comment type="caution">
    <text evidence="2">The sequence shown here is derived from an EMBL/GenBank/DDBJ whole genome shotgun (WGS) entry which is preliminary data.</text>
</comment>
<dbReference type="InterPro" id="IPR019250">
    <property type="entry name" value="DUF2227_metal-bd"/>
</dbReference>
<feature type="transmembrane region" description="Helical" evidence="1">
    <location>
        <begin position="86"/>
        <end position="116"/>
    </location>
</feature>
<reference evidence="2 3" key="1">
    <citation type="journal article" date="2011" name="Front. Microbiol.">
        <title>Two Strains of Crocosphaera watsonii with Highly Conserved Genomes are Distinguished by Strain-Specific Features.</title>
        <authorList>
            <person name="Bench S.R."/>
            <person name="Ilikchyan I.N."/>
            <person name="Tripp H.J."/>
            <person name="Zehr J.P."/>
        </authorList>
    </citation>
    <scope>NUCLEOTIDE SEQUENCE [LARGE SCALE GENOMIC DNA]</scope>
    <source>
        <strain evidence="2 3">WH 0003</strain>
    </source>
</reference>
<organism evidence="2 3">
    <name type="scientific">Crocosphaera watsonii WH 0003</name>
    <dbReference type="NCBI Taxonomy" id="423471"/>
    <lineage>
        <taxon>Bacteria</taxon>
        <taxon>Bacillati</taxon>
        <taxon>Cyanobacteriota</taxon>
        <taxon>Cyanophyceae</taxon>
        <taxon>Oscillatoriophycideae</taxon>
        <taxon>Chroococcales</taxon>
        <taxon>Aphanothecaceae</taxon>
        <taxon>Crocosphaera</taxon>
    </lineage>
</organism>
<dbReference type="Pfam" id="PF09988">
    <property type="entry name" value="DUF2227"/>
    <property type="match status" value="1"/>
</dbReference>
<dbReference type="PANTHER" id="PTHR39085:SF1">
    <property type="entry name" value="SLL0924 PROTEIN"/>
    <property type="match status" value="1"/>
</dbReference>
<dbReference type="PANTHER" id="PTHR39085">
    <property type="entry name" value="SLL0924 PROTEIN"/>
    <property type="match status" value="1"/>
</dbReference>
<feature type="transmembrane region" description="Helical" evidence="1">
    <location>
        <begin position="12"/>
        <end position="28"/>
    </location>
</feature>
<feature type="transmembrane region" description="Helical" evidence="1">
    <location>
        <begin position="34"/>
        <end position="57"/>
    </location>
</feature>
<keyword evidence="1" id="KW-0812">Transmembrane</keyword>